<reference evidence="1 2" key="1">
    <citation type="submission" date="2019-07" db="EMBL/GenBank/DDBJ databases">
        <authorList>
            <person name="Zhu P."/>
        </authorList>
    </citation>
    <scope>NUCLEOTIDE SEQUENCE [LARGE SCALE GENOMIC DNA]</scope>
    <source>
        <strain evidence="1 2">SSL-25</strain>
    </source>
</reference>
<name>A0A5B8JRA0_9ACTN</name>
<dbReference type="EMBL" id="CP042266">
    <property type="protein sequence ID" value="QDY80293.1"/>
    <property type="molecule type" value="Genomic_DNA"/>
</dbReference>
<keyword evidence="2" id="KW-1185">Reference proteome</keyword>
<accession>A0A5B8JRA0</accession>
<gene>
    <name evidence="1" type="ORF">FQU76_31515</name>
</gene>
<proteinExistence type="predicted"/>
<dbReference type="OrthoDB" id="4350298at2"/>
<organism evidence="1 2">
    <name type="scientific">Streptomyces qinzhouensis</name>
    <dbReference type="NCBI Taxonomy" id="2599401"/>
    <lineage>
        <taxon>Bacteria</taxon>
        <taxon>Bacillati</taxon>
        <taxon>Actinomycetota</taxon>
        <taxon>Actinomycetes</taxon>
        <taxon>Kitasatosporales</taxon>
        <taxon>Streptomycetaceae</taxon>
        <taxon>Streptomyces</taxon>
    </lineage>
</organism>
<evidence type="ECO:0000313" key="1">
    <source>
        <dbReference type="EMBL" id="QDY80293.1"/>
    </source>
</evidence>
<dbReference type="AlphaFoldDB" id="A0A5B8JRA0"/>
<sequence>MSTALLTLVRSSPVRQLLRQRFGSPSDRALVFLSGQGEDRLESPRGRDNGGYPRPSIGEVFRREFDAIGWVSLAERRTVVEVPRRGPATALPTRARYGVGWRVSNPVVAARSGLTEDAVHRLIDQEICGSAGLPAGSEPLRQPPIPYGTVQVEPPGQPRRIDGAGLTYWFLDPPAGLLPVPADPAELLLPPGFGEVHRESYRFYREVVAGGPVGLAALWLLHQPDQAREVLDWTVAHGDLLTERDGWERTLAATLQGLTKEDRGFVGVNLARLLTEVGVPQGDEVLRRIGDVDVPGGGMNGSHGGAP</sequence>
<dbReference type="KEGG" id="sqz:FQU76_31515"/>
<evidence type="ECO:0000313" key="2">
    <source>
        <dbReference type="Proteomes" id="UP000320580"/>
    </source>
</evidence>
<dbReference type="Proteomes" id="UP000320580">
    <property type="component" value="Chromosome"/>
</dbReference>
<protein>
    <submittedName>
        <fullName evidence="1">Uncharacterized protein</fullName>
    </submittedName>
</protein>